<dbReference type="GeneID" id="22914354"/>
<keyword evidence="2" id="KW-0732">Signal</keyword>
<feature type="compositionally biased region" description="Basic residues" evidence="1">
    <location>
        <begin position="153"/>
        <end position="171"/>
    </location>
</feature>
<dbReference type="VEuPathDB" id="CryptoDB:GNI_123770"/>
<evidence type="ECO:0008006" key="5">
    <source>
        <dbReference type="Google" id="ProtNLM"/>
    </source>
</evidence>
<feature type="signal peptide" evidence="2">
    <location>
        <begin position="1"/>
        <end position="25"/>
    </location>
</feature>
<dbReference type="Proteomes" id="UP000019763">
    <property type="component" value="Unassembled WGS sequence"/>
</dbReference>
<reference evidence="3" key="1">
    <citation type="submission" date="2013-12" db="EMBL/GenBank/DDBJ databases">
        <authorList>
            <person name="Omoto C.K."/>
            <person name="Sibley D."/>
            <person name="Venepally P."/>
            <person name="Hadjithomas M."/>
            <person name="Karamycheva S."/>
            <person name="Brunk B."/>
            <person name="Roos D."/>
            <person name="Caler E."/>
            <person name="Lorenzi H."/>
        </authorList>
    </citation>
    <scope>NUCLEOTIDE SEQUENCE</scope>
</reference>
<feature type="region of interest" description="Disordered" evidence="1">
    <location>
        <begin position="74"/>
        <end position="179"/>
    </location>
</feature>
<feature type="chain" id="PRO_5001514982" description="Transmembrane protein" evidence="2">
    <location>
        <begin position="26"/>
        <end position="179"/>
    </location>
</feature>
<evidence type="ECO:0000313" key="4">
    <source>
        <dbReference type="Proteomes" id="UP000019763"/>
    </source>
</evidence>
<dbReference type="EMBL" id="AFNH02000923">
    <property type="protein sequence ID" value="EZG51720.1"/>
    <property type="molecule type" value="Genomic_DNA"/>
</dbReference>
<comment type="caution">
    <text evidence="3">The sequence shown here is derived from an EMBL/GenBank/DDBJ whole genome shotgun (WGS) entry which is preliminary data.</text>
</comment>
<protein>
    <recommendedName>
        <fullName evidence="5">Transmembrane protein</fullName>
    </recommendedName>
</protein>
<feature type="compositionally biased region" description="Low complexity" evidence="1">
    <location>
        <begin position="85"/>
        <end position="135"/>
    </location>
</feature>
<name>A0A023B2C1_GRENI</name>
<keyword evidence="4" id="KW-1185">Reference proteome</keyword>
<dbReference type="RefSeq" id="XP_011131933.1">
    <property type="nucleotide sequence ID" value="XM_011133631.1"/>
</dbReference>
<organism evidence="3 4">
    <name type="scientific">Gregarina niphandrodes</name>
    <name type="common">Septate eugregarine</name>
    <dbReference type="NCBI Taxonomy" id="110365"/>
    <lineage>
        <taxon>Eukaryota</taxon>
        <taxon>Sar</taxon>
        <taxon>Alveolata</taxon>
        <taxon>Apicomplexa</taxon>
        <taxon>Conoidasida</taxon>
        <taxon>Gregarinasina</taxon>
        <taxon>Eugregarinorida</taxon>
        <taxon>Gregarinidae</taxon>
        <taxon>Gregarina</taxon>
    </lineage>
</organism>
<proteinExistence type="predicted"/>
<sequence length="179" mass="19199">MRFAAVFATAFAAPVSIANIASAMADGPYDQVNVPTIVHVPTARYAPQNVNLYVPPQELAQDVGKKGVQVPRMPTKKAIPAPQLPTKKAIPAPQPPTKKAIPAPQPPTKKAIPAPQPPTKKAIPAPQPPTKKAIPAPQPPAKKQPVVLQPAVQKKHRRPTKTQNIRHRKRVTVSISKSD</sequence>
<accession>A0A023B2C1</accession>
<evidence type="ECO:0000256" key="2">
    <source>
        <dbReference type="SAM" id="SignalP"/>
    </source>
</evidence>
<gene>
    <name evidence="3" type="ORF">GNI_123770</name>
</gene>
<evidence type="ECO:0000256" key="1">
    <source>
        <dbReference type="SAM" id="MobiDB-lite"/>
    </source>
</evidence>
<dbReference type="AlphaFoldDB" id="A0A023B2C1"/>
<evidence type="ECO:0000313" key="3">
    <source>
        <dbReference type="EMBL" id="EZG51720.1"/>
    </source>
</evidence>